<name>A0AA41R0A0_9BACT</name>
<reference evidence="1" key="1">
    <citation type="submission" date="2022-04" db="EMBL/GenBank/DDBJ databases">
        <title>Desulfatitalea alkaliphila sp. nov., a novel anaerobic sulfate-reducing bacterium isolated from terrestrial mud volcano, Taman Peninsula, Russia.</title>
        <authorList>
            <person name="Khomyakova M.A."/>
            <person name="Merkel A.Y."/>
            <person name="Slobodkin A.I."/>
        </authorList>
    </citation>
    <scope>NUCLEOTIDE SEQUENCE</scope>
    <source>
        <strain evidence="1">M08but</strain>
    </source>
</reference>
<keyword evidence="2" id="KW-1185">Reference proteome</keyword>
<dbReference type="EMBL" id="JALJRB010000003">
    <property type="protein sequence ID" value="MCJ8499732.1"/>
    <property type="molecule type" value="Genomic_DNA"/>
</dbReference>
<sequence>MDSHQAPLPAAAAQTHSRAIHAALQPSALASDPLIAVERAPDHYRYSPPWGGTIPVYLRTLTLLC</sequence>
<dbReference type="RefSeq" id="WP_246903205.1">
    <property type="nucleotide sequence ID" value="NZ_JALJRB010000003.1"/>
</dbReference>
<accession>A0AA41R0A0</accession>
<dbReference type="Proteomes" id="UP001165427">
    <property type="component" value="Unassembled WGS sequence"/>
</dbReference>
<gene>
    <name evidence="1" type="ORF">MRX98_04035</name>
</gene>
<evidence type="ECO:0000313" key="2">
    <source>
        <dbReference type="Proteomes" id="UP001165427"/>
    </source>
</evidence>
<organism evidence="1 2">
    <name type="scientific">Desulfatitalea alkaliphila</name>
    <dbReference type="NCBI Taxonomy" id="2929485"/>
    <lineage>
        <taxon>Bacteria</taxon>
        <taxon>Pseudomonadati</taxon>
        <taxon>Thermodesulfobacteriota</taxon>
        <taxon>Desulfobacteria</taxon>
        <taxon>Desulfobacterales</taxon>
        <taxon>Desulfosarcinaceae</taxon>
        <taxon>Desulfatitalea</taxon>
    </lineage>
</organism>
<proteinExistence type="predicted"/>
<comment type="caution">
    <text evidence="1">The sequence shown here is derived from an EMBL/GenBank/DDBJ whole genome shotgun (WGS) entry which is preliminary data.</text>
</comment>
<protein>
    <submittedName>
        <fullName evidence="1">Uncharacterized protein</fullName>
    </submittedName>
</protein>
<evidence type="ECO:0000313" key="1">
    <source>
        <dbReference type="EMBL" id="MCJ8499732.1"/>
    </source>
</evidence>
<dbReference type="AlphaFoldDB" id="A0AA41R0A0"/>